<name>A0A937F8R1_9BACT</name>
<accession>A0A937F8R1</accession>
<dbReference type="InterPro" id="IPR007421">
    <property type="entry name" value="Schlafen_AlbA_2_dom"/>
</dbReference>
<dbReference type="GO" id="GO:0005524">
    <property type="term" value="F:ATP binding"/>
    <property type="evidence" value="ECO:0007669"/>
    <property type="project" value="UniProtKB-KW"/>
</dbReference>
<dbReference type="AlphaFoldDB" id="A0A937F8R1"/>
<dbReference type="Pfam" id="PF04326">
    <property type="entry name" value="SLFN_AlbA_2"/>
    <property type="match status" value="1"/>
</dbReference>
<dbReference type="PANTHER" id="PTHR30595:SF6">
    <property type="entry name" value="SCHLAFEN ALBA-2 DOMAIN-CONTAINING PROTEIN"/>
    <property type="match status" value="1"/>
</dbReference>
<protein>
    <submittedName>
        <fullName evidence="2">ATP-binding protein</fullName>
    </submittedName>
</protein>
<dbReference type="Proteomes" id="UP000659388">
    <property type="component" value="Unassembled WGS sequence"/>
</dbReference>
<evidence type="ECO:0000313" key="3">
    <source>
        <dbReference type="Proteomes" id="UP000659388"/>
    </source>
</evidence>
<evidence type="ECO:0000259" key="1">
    <source>
        <dbReference type="Pfam" id="PF04326"/>
    </source>
</evidence>
<dbReference type="PANTHER" id="PTHR30595">
    <property type="entry name" value="GLPR-RELATED TRANSCRIPTIONAL REPRESSOR"/>
    <property type="match status" value="1"/>
</dbReference>
<comment type="caution">
    <text evidence="2">The sequence shown here is derived from an EMBL/GenBank/DDBJ whole genome shotgun (WGS) entry which is preliminary data.</text>
</comment>
<keyword evidence="3" id="KW-1185">Reference proteome</keyword>
<keyword evidence="2" id="KW-0547">Nucleotide-binding</keyword>
<feature type="domain" description="Schlafen AlbA-2" evidence="1">
    <location>
        <begin position="14"/>
        <end position="132"/>
    </location>
</feature>
<dbReference type="EMBL" id="JAESIY010000004">
    <property type="protein sequence ID" value="MBL3656359.1"/>
    <property type="molecule type" value="Genomic_DNA"/>
</dbReference>
<reference evidence="2" key="1">
    <citation type="submission" date="2021-01" db="EMBL/GenBank/DDBJ databases">
        <title>Fulvivirga kasyanovii gen. nov., sp nov., a novel member of the phylum Bacteroidetes isolated from seawater in a mussel farm.</title>
        <authorList>
            <person name="Zhao L.-H."/>
            <person name="Wang Z.-J."/>
        </authorList>
    </citation>
    <scope>NUCLEOTIDE SEQUENCE</scope>
    <source>
        <strain evidence="2">2943</strain>
    </source>
</reference>
<sequence length="217" mass="24889">MELSEVKRLIRHGENATIEFKTKIRHPEKVVKELVAFANTAGGHLFIGVHDDGSLAGVKYPEDEIFALDRAIEKYCKPAFEYSIYTVDLTEDSYIVVYKVPPSDNRAHCVVNKELLHGRQAFVRVADRSIKASKHVKEILDRQRKNKSIQFSFGEKEKLLMTYLEDHETITVNQFKTISGRNYYQASRTLILMVLANVLEIHPSEKEDFYTLKGVAV</sequence>
<dbReference type="InterPro" id="IPR038461">
    <property type="entry name" value="Schlafen_AlbA_2_dom_sf"/>
</dbReference>
<dbReference type="RefSeq" id="WP_202244144.1">
    <property type="nucleotide sequence ID" value="NZ_JAESIY010000004.1"/>
</dbReference>
<dbReference type="Gene3D" id="3.30.950.30">
    <property type="entry name" value="Schlafen, AAA domain"/>
    <property type="match status" value="1"/>
</dbReference>
<organism evidence="2 3">
    <name type="scientific">Fulvivirga sediminis</name>
    <dbReference type="NCBI Taxonomy" id="2803949"/>
    <lineage>
        <taxon>Bacteria</taxon>
        <taxon>Pseudomonadati</taxon>
        <taxon>Bacteroidota</taxon>
        <taxon>Cytophagia</taxon>
        <taxon>Cytophagales</taxon>
        <taxon>Fulvivirgaceae</taxon>
        <taxon>Fulvivirga</taxon>
    </lineage>
</organism>
<evidence type="ECO:0000313" key="2">
    <source>
        <dbReference type="EMBL" id="MBL3656359.1"/>
    </source>
</evidence>
<keyword evidence="2" id="KW-0067">ATP-binding</keyword>
<gene>
    <name evidence="2" type="ORF">JL102_09480</name>
</gene>
<proteinExistence type="predicted"/>